<organism evidence="3 4">
    <name type="scientific">Streptomyces polygonati</name>
    <dbReference type="NCBI Taxonomy" id="1617087"/>
    <lineage>
        <taxon>Bacteria</taxon>
        <taxon>Bacillati</taxon>
        <taxon>Actinomycetota</taxon>
        <taxon>Actinomycetes</taxon>
        <taxon>Kitasatosporales</taxon>
        <taxon>Streptomycetaceae</taxon>
        <taxon>Streptomyces</taxon>
    </lineage>
</organism>
<sequence length="209" mass="20651">MTFTTMWFTVLAATLLAAAPTAGGAGPAPGATAARGGAGSATAAAAVAAAATGPGTAPGCAGTRCWPVAGPGARGRPLVLRAFDPPPAPWAAGHRGVDLRAGPGAVVRAAAPGRVYFSGEVGGVPVVVVALPDGLRTTYEPVRGTLPVGAAVRAGDRLGTLSGGLPHCPGPCLHWGLLNGDVYLDPLTLLPPSLRRSEPSRLLPLPARE</sequence>
<keyword evidence="3" id="KW-0378">Hydrolase</keyword>
<dbReference type="EC" id="3.4.24.-" evidence="3"/>
<dbReference type="SUPFAM" id="SSF51261">
    <property type="entry name" value="Duplicated hybrid motif"/>
    <property type="match status" value="1"/>
</dbReference>
<keyword evidence="1" id="KW-0732">Signal</keyword>
<dbReference type="Pfam" id="PF01551">
    <property type="entry name" value="Peptidase_M23"/>
    <property type="match status" value="1"/>
</dbReference>
<evidence type="ECO:0000259" key="2">
    <source>
        <dbReference type="Pfam" id="PF01551"/>
    </source>
</evidence>
<feature type="domain" description="M23ase beta-sheet core" evidence="2">
    <location>
        <begin position="93"/>
        <end position="186"/>
    </location>
</feature>
<dbReference type="EMBL" id="JBHSBB010000005">
    <property type="protein sequence ID" value="MFC4030613.1"/>
    <property type="molecule type" value="Genomic_DNA"/>
</dbReference>
<dbReference type="GO" id="GO:0016787">
    <property type="term" value="F:hydrolase activity"/>
    <property type="evidence" value="ECO:0007669"/>
    <property type="project" value="UniProtKB-KW"/>
</dbReference>
<proteinExistence type="predicted"/>
<comment type="caution">
    <text evidence="3">The sequence shown here is derived from an EMBL/GenBank/DDBJ whole genome shotgun (WGS) entry which is preliminary data.</text>
</comment>
<dbReference type="CDD" id="cd12797">
    <property type="entry name" value="M23_peptidase"/>
    <property type="match status" value="1"/>
</dbReference>
<gene>
    <name evidence="3" type="ORF">ACFO3J_03910</name>
</gene>
<dbReference type="RefSeq" id="WP_386426152.1">
    <property type="nucleotide sequence ID" value="NZ_JBHSBB010000005.1"/>
</dbReference>
<feature type="signal peptide" evidence="1">
    <location>
        <begin position="1"/>
        <end position="24"/>
    </location>
</feature>
<name>A0ABV8HHL0_9ACTN</name>
<dbReference type="InterPro" id="IPR011055">
    <property type="entry name" value="Dup_hybrid_motif"/>
</dbReference>
<evidence type="ECO:0000313" key="3">
    <source>
        <dbReference type="EMBL" id="MFC4030613.1"/>
    </source>
</evidence>
<reference evidence="4" key="1">
    <citation type="journal article" date="2019" name="Int. J. Syst. Evol. Microbiol.">
        <title>The Global Catalogue of Microorganisms (GCM) 10K type strain sequencing project: providing services to taxonomists for standard genome sequencing and annotation.</title>
        <authorList>
            <consortium name="The Broad Institute Genomics Platform"/>
            <consortium name="The Broad Institute Genome Sequencing Center for Infectious Disease"/>
            <person name="Wu L."/>
            <person name="Ma J."/>
        </authorList>
    </citation>
    <scope>NUCLEOTIDE SEQUENCE [LARGE SCALE GENOMIC DNA]</scope>
    <source>
        <strain evidence="4">CGMCC 4.7237</strain>
    </source>
</reference>
<evidence type="ECO:0000313" key="4">
    <source>
        <dbReference type="Proteomes" id="UP001595765"/>
    </source>
</evidence>
<feature type="chain" id="PRO_5045495455" evidence="1">
    <location>
        <begin position="25"/>
        <end position="209"/>
    </location>
</feature>
<dbReference type="InterPro" id="IPR016047">
    <property type="entry name" value="M23ase_b-sheet_dom"/>
</dbReference>
<dbReference type="Proteomes" id="UP001595765">
    <property type="component" value="Unassembled WGS sequence"/>
</dbReference>
<accession>A0ABV8HHL0</accession>
<protein>
    <submittedName>
        <fullName evidence="3">M23 family metallopeptidase</fullName>
        <ecNumber evidence="3">3.4.24.-</ecNumber>
    </submittedName>
</protein>
<keyword evidence="4" id="KW-1185">Reference proteome</keyword>
<dbReference type="Gene3D" id="2.70.70.10">
    <property type="entry name" value="Glucose Permease (Domain IIA)"/>
    <property type="match status" value="1"/>
</dbReference>
<evidence type="ECO:0000256" key="1">
    <source>
        <dbReference type="SAM" id="SignalP"/>
    </source>
</evidence>